<dbReference type="Gene3D" id="3.90.550.10">
    <property type="entry name" value="Spore Coat Polysaccharide Biosynthesis Protein SpsA, Chain A"/>
    <property type="match status" value="1"/>
</dbReference>
<reference evidence="4" key="1">
    <citation type="submission" date="2016-10" db="EMBL/GenBank/DDBJ databases">
        <authorList>
            <person name="Varghese N."/>
            <person name="Submissions S."/>
        </authorList>
    </citation>
    <scope>NUCLEOTIDE SEQUENCE [LARGE SCALE GENOMIC DNA]</scope>
    <source>
        <strain evidence="4">LMG 26416</strain>
    </source>
</reference>
<dbReference type="RefSeq" id="WP_090544337.1">
    <property type="nucleotide sequence ID" value="NZ_FNSR01000001.1"/>
</dbReference>
<organism evidence="3 4">
    <name type="scientific">Paraburkholderia caballeronis</name>
    <dbReference type="NCBI Taxonomy" id="416943"/>
    <lineage>
        <taxon>Bacteria</taxon>
        <taxon>Pseudomonadati</taxon>
        <taxon>Pseudomonadota</taxon>
        <taxon>Betaproteobacteria</taxon>
        <taxon>Burkholderiales</taxon>
        <taxon>Burkholderiaceae</taxon>
        <taxon>Paraburkholderia</taxon>
    </lineage>
</organism>
<dbReference type="STRING" id="416943.SAMN05445871_1916"/>
<evidence type="ECO:0000313" key="3">
    <source>
        <dbReference type="EMBL" id="SEK72153.1"/>
    </source>
</evidence>
<feature type="domain" description="MobA-like NTP transferase" evidence="2">
    <location>
        <begin position="19"/>
        <end position="182"/>
    </location>
</feature>
<accession>A0A1H7JBX9</accession>
<protein>
    <submittedName>
        <fullName evidence="3">Molybdenum cofactor cytidylyltransferase</fullName>
    </submittedName>
</protein>
<name>A0A1H7JBX9_9BURK</name>
<dbReference type="Proteomes" id="UP000199120">
    <property type="component" value="Unassembled WGS sequence"/>
</dbReference>
<dbReference type="AlphaFoldDB" id="A0A1H7JBX9"/>
<proteinExistence type="predicted"/>
<dbReference type="InterPro" id="IPR025877">
    <property type="entry name" value="MobA-like_NTP_Trfase"/>
</dbReference>
<dbReference type="EMBL" id="FOAJ01000003">
    <property type="protein sequence ID" value="SEK72153.1"/>
    <property type="molecule type" value="Genomic_DNA"/>
</dbReference>
<keyword evidence="3" id="KW-0808">Transferase</keyword>
<gene>
    <name evidence="3" type="ORF">SAMN05192542_103220</name>
</gene>
<dbReference type="InterPro" id="IPR029044">
    <property type="entry name" value="Nucleotide-diphossugar_trans"/>
</dbReference>
<dbReference type="SUPFAM" id="SSF53448">
    <property type="entry name" value="Nucleotide-diphospho-sugar transferases"/>
    <property type="match status" value="1"/>
</dbReference>
<dbReference type="PANTHER" id="PTHR43777:SF1">
    <property type="entry name" value="MOLYBDENUM COFACTOR CYTIDYLYLTRANSFERASE"/>
    <property type="match status" value="1"/>
</dbReference>
<dbReference type="CDD" id="cd04182">
    <property type="entry name" value="GT_2_like_f"/>
    <property type="match status" value="1"/>
</dbReference>
<dbReference type="OrthoDB" id="8667343at2"/>
<evidence type="ECO:0000256" key="1">
    <source>
        <dbReference type="ARBA" id="ARBA00022842"/>
    </source>
</evidence>
<evidence type="ECO:0000313" key="4">
    <source>
        <dbReference type="Proteomes" id="UP000199120"/>
    </source>
</evidence>
<sequence>MTVLYDETHGTPPLPTFSAVVLAAGLSSRMEGRHKLLLPVDGEPAVRRVVHAVLGAQPQEVVVVTGFNAHAVFDALDGLPVEFQPNPRYRDGQMTSVAAGVAALRAACDVVMICLADQVLLESRDYRELIDAYAAMPRGSILVPRFEGQRGNPVLFAASYAPEVVNGHVNPGCRKLIAEHADEVFVYDAASDRFTVDMDTPDDYARVVARVEGRSGSGGERATPRLHREAG</sequence>
<dbReference type="GO" id="GO:0016779">
    <property type="term" value="F:nucleotidyltransferase activity"/>
    <property type="evidence" value="ECO:0007669"/>
    <property type="project" value="UniProtKB-KW"/>
</dbReference>
<keyword evidence="4" id="KW-1185">Reference proteome</keyword>
<dbReference type="PANTHER" id="PTHR43777">
    <property type="entry name" value="MOLYBDENUM COFACTOR CYTIDYLYLTRANSFERASE"/>
    <property type="match status" value="1"/>
</dbReference>
<keyword evidence="3" id="KW-0548">Nucleotidyltransferase</keyword>
<keyword evidence="1" id="KW-0460">Magnesium</keyword>
<evidence type="ECO:0000259" key="2">
    <source>
        <dbReference type="Pfam" id="PF12804"/>
    </source>
</evidence>
<dbReference type="Pfam" id="PF12804">
    <property type="entry name" value="NTP_transf_3"/>
    <property type="match status" value="1"/>
</dbReference>